<evidence type="ECO:0000313" key="8">
    <source>
        <dbReference type="EMBL" id="KON96591.1"/>
    </source>
</evidence>
<dbReference type="CDD" id="cd00609">
    <property type="entry name" value="AAT_like"/>
    <property type="match status" value="1"/>
</dbReference>
<evidence type="ECO:0000256" key="6">
    <source>
        <dbReference type="ARBA" id="ARBA00022898"/>
    </source>
</evidence>
<dbReference type="InterPro" id="IPR015421">
    <property type="entry name" value="PyrdxlP-dep_Trfase_major"/>
</dbReference>
<dbReference type="Gene3D" id="3.40.640.10">
    <property type="entry name" value="Type I PLP-dependent aspartate aminotransferase-like (Major domain)"/>
    <property type="match status" value="1"/>
</dbReference>
<dbReference type="PATRIC" id="fig|47500.12.peg.3764"/>
<dbReference type="GeneID" id="42306495"/>
<proteinExistence type="inferred from homology"/>
<comment type="similarity">
    <text evidence="2">Belongs to the class-I pyridoxal-phosphate-dependent aminotransferase family.</text>
</comment>
<keyword evidence="5 8" id="KW-0808">Transferase</keyword>
<keyword evidence="4 8" id="KW-0032">Aminotransferase</keyword>
<dbReference type="EMBL" id="LGUG01000004">
    <property type="protein sequence ID" value="KON96591.1"/>
    <property type="molecule type" value="Genomic_DNA"/>
</dbReference>
<reference evidence="8 10" key="1">
    <citation type="submission" date="2015-07" db="EMBL/GenBank/DDBJ databases">
        <title>Fjat-14205 dsm 2895.</title>
        <authorList>
            <person name="Liu B."/>
            <person name="Wang J."/>
            <person name="Zhu Y."/>
            <person name="Liu G."/>
            <person name="Chen Q."/>
            <person name="Chen Z."/>
            <person name="Lan J."/>
            <person name="Che J."/>
            <person name="Ge C."/>
            <person name="Shi H."/>
            <person name="Pan Z."/>
            <person name="Liu X."/>
        </authorList>
    </citation>
    <scope>NUCLEOTIDE SEQUENCE [LARGE SCALE GENOMIC DNA]</scope>
    <source>
        <strain evidence="8 10">DSM 2895</strain>
    </source>
</reference>
<dbReference type="InterPro" id="IPR015424">
    <property type="entry name" value="PyrdxlP-dep_Trfase"/>
</dbReference>
<sequence length="403" mass="45462">MKYAFAQRTRNFESSAVRDILKVVGEGDIISFAGGLPDDDLFPLDAVEEAYKRVFEGGKHTMQYGLTEGYTPLREAVADRMAVRKQIRMDADNILLTTGSQQAIDLFSRIILNPGDVILTENPTYLAALQVFQSYEARVVPVESDEFGMLPEDLEEKMKSHLPKFVYIVPTFSNPVGKVWSLERRKHLLDLAKKYNVIIFEDDPYGEIQFDAAADYTPLAALDDGETVLYTSTFSKTVVPALRTGWVMGPHQIIRMMAQAKQAADLHSSSIDQQALYYLLRDFDLDSHITTLRAVYKERMEVMLGQLQRLNLPGLGYVVPQGGMFFWVALHESINTKELLPKAVKKGVAYVPGSPFYVCEPKHNTFRLNFTHAVPEKIEYGMNQLVSVLEEAYETVPKDKATV</sequence>
<comment type="cofactor">
    <cofactor evidence="1">
        <name>pyridoxal 5'-phosphate</name>
        <dbReference type="ChEBI" id="CHEBI:597326"/>
    </cofactor>
</comment>
<dbReference type="SUPFAM" id="SSF53383">
    <property type="entry name" value="PLP-dependent transferases"/>
    <property type="match status" value="1"/>
</dbReference>
<keyword evidence="6" id="KW-0663">Pyridoxal phosphate</keyword>
<dbReference type="EMBL" id="FNED01000019">
    <property type="protein sequence ID" value="SDJ49898.1"/>
    <property type="molecule type" value="Genomic_DNA"/>
</dbReference>
<name>A0A0D1V5V6_ANEMI</name>
<comment type="subunit">
    <text evidence="3">Homodimer.</text>
</comment>
<dbReference type="InterPro" id="IPR004839">
    <property type="entry name" value="Aminotransferase_I/II_large"/>
</dbReference>
<evidence type="ECO:0000256" key="2">
    <source>
        <dbReference type="ARBA" id="ARBA00007441"/>
    </source>
</evidence>
<evidence type="ECO:0000313" key="9">
    <source>
        <dbReference type="EMBL" id="SDJ49898.1"/>
    </source>
</evidence>
<feature type="domain" description="Aminotransferase class I/classII large" evidence="7">
    <location>
        <begin position="29"/>
        <end position="382"/>
    </location>
</feature>
<dbReference type="PANTHER" id="PTHR42790">
    <property type="entry name" value="AMINOTRANSFERASE"/>
    <property type="match status" value="1"/>
</dbReference>
<keyword evidence="10" id="KW-1185">Reference proteome</keyword>
<gene>
    <name evidence="8" type="ORF">AF333_15050</name>
    <name evidence="9" type="ORF">SAMN04487909_11936</name>
</gene>
<dbReference type="GO" id="GO:1901605">
    <property type="term" value="P:alpha-amino acid metabolic process"/>
    <property type="evidence" value="ECO:0007669"/>
    <property type="project" value="TreeGrafter"/>
</dbReference>
<dbReference type="GO" id="GO:0030170">
    <property type="term" value="F:pyridoxal phosphate binding"/>
    <property type="evidence" value="ECO:0007669"/>
    <property type="project" value="InterPro"/>
</dbReference>
<dbReference type="Proteomes" id="UP000182836">
    <property type="component" value="Unassembled WGS sequence"/>
</dbReference>
<evidence type="ECO:0000259" key="7">
    <source>
        <dbReference type="Pfam" id="PF00155"/>
    </source>
</evidence>
<dbReference type="Proteomes" id="UP000037269">
    <property type="component" value="Unassembled WGS sequence"/>
</dbReference>
<dbReference type="OrthoDB" id="9802601at2"/>
<dbReference type="STRING" id="47500.AF333_15050"/>
<evidence type="ECO:0000256" key="1">
    <source>
        <dbReference type="ARBA" id="ARBA00001933"/>
    </source>
</evidence>
<dbReference type="InterPro" id="IPR050859">
    <property type="entry name" value="Class-I_PLP-dep_aminotransf"/>
</dbReference>
<dbReference type="Gene3D" id="3.90.1150.10">
    <property type="entry name" value="Aspartate Aminotransferase, domain 1"/>
    <property type="match status" value="1"/>
</dbReference>
<dbReference type="AlphaFoldDB" id="A0A0D1V5V6"/>
<dbReference type="InterPro" id="IPR015422">
    <property type="entry name" value="PyrdxlP-dep_Trfase_small"/>
</dbReference>
<reference evidence="9 11" key="2">
    <citation type="submission" date="2016-10" db="EMBL/GenBank/DDBJ databases">
        <authorList>
            <person name="de Groot N.N."/>
        </authorList>
    </citation>
    <scope>NUCLEOTIDE SEQUENCE [LARGE SCALE GENOMIC DNA]</scope>
    <source>
        <strain evidence="9 11">DSM 2895</strain>
    </source>
</reference>
<evidence type="ECO:0000256" key="3">
    <source>
        <dbReference type="ARBA" id="ARBA00011738"/>
    </source>
</evidence>
<dbReference type="RefSeq" id="WP_043066568.1">
    <property type="nucleotide sequence ID" value="NZ_BJOA01000112.1"/>
</dbReference>
<evidence type="ECO:0000256" key="5">
    <source>
        <dbReference type="ARBA" id="ARBA00022679"/>
    </source>
</evidence>
<protein>
    <submittedName>
        <fullName evidence="9">2-aminoadipate transaminase</fullName>
    </submittedName>
    <submittedName>
        <fullName evidence="8">Aminotransferase</fullName>
    </submittedName>
</protein>
<evidence type="ECO:0000256" key="4">
    <source>
        <dbReference type="ARBA" id="ARBA00022576"/>
    </source>
</evidence>
<organism evidence="8 10">
    <name type="scientific">Aneurinibacillus migulanus</name>
    <name type="common">Bacillus migulanus</name>
    <dbReference type="NCBI Taxonomy" id="47500"/>
    <lineage>
        <taxon>Bacteria</taxon>
        <taxon>Bacillati</taxon>
        <taxon>Bacillota</taxon>
        <taxon>Bacilli</taxon>
        <taxon>Bacillales</taxon>
        <taxon>Paenibacillaceae</taxon>
        <taxon>Aneurinibacillus group</taxon>
        <taxon>Aneurinibacillus</taxon>
    </lineage>
</organism>
<evidence type="ECO:0000313" key="11">
    <source>
        <dbReference type="Proteomes" id="UP000182836"/>
    </source>
</evidence>
<dbReference type="GO" id="GO:0008483">
    <property type="term" value="F:transaminase activity"/>
    <property type="evidence" value="ECO:0007669"/>
    <property type="project" value="UniProtKB-KW"/>
</dbReference>
<dbReference type="FunFam" id="3.40.640.10:FF:000053">
    <property type="entry name" value="Aminotransferase, class I"/>
    <property type="match status" value="1"/>
</dbReference>
<accession>A0A0D1V5V6</accession>
<evidence type="ECO:0000313" key="10">
    <source>
        <dbReference type="Proteomes" id="UP000037269"/>
    </source>
</evidence>
<dbReference type="PANTHER" id="PTHR42790:SF19">
    <property type="entry name" value="KYNURENINE_ALPHA-AMINOADIPATE AMINOTRANSFERASE, MITOCHONDRIAL"/>
    <property type="match status" value="1"/>
</dbReference>
<dbReference type="Pfam" id="PF00155">
    <property type="entry name" value="Aminotran_1_2"/>
    <property type="match status" value="1"/>
</dbReference>